<protein>
    <submittedName>
        <fullName evidence="3">Uncharacterized protein</fullName>
    </submittedName>
</protein>
<reference evidence="2" key="2">
    <citation type="journal article" date="2019" name="Curr. Biol.">
        <title>Chromatin organization in early land plants reveals an ancestral association between H3K27me3, transposons, and constitutive heterochromatin.</title>
        <authorList>
            <person name="Montgomery S.A."/>
            <person name="Tanizawa Y."/>
            <person name="Galik B."/>
            <person name="Wang N."/>
            <person name="Ito T."/>
            <person name="Mochizuki T."/>
            <person name="Akimcheva S."/>
            <person name="Bowman J."/>
            <person name="Cognat V."/>
            <person name="Drouard L."/>
            <person name="Ekker H."/>
            <person name="Houng S."/>
            <person name="Kohchi T."/>
            <person name="Lin S."/>
            <person name="Liu L.D."/>
            <person name="Nakamura Y."/>
            <person name="Valeeva L.R."/>
            <person name="Shakirov E.V."/>
            <person name="Shippen D.E."/>
            <person name="Wei W."/>
            <person name="Yagura M."/>
            <person name="Yamaoka S."/>
            <person name="Yamato K.T."/>
            <person name="Liu C."/>
            <person name="Berger F."/>
        </authorList>
    </citation>
    <scope>NUCLEOTIDE SEQUENCE [LARGE SCALE GENOMIC DNA]</scope>
    <source>
        <strain evidence="2">Tak-1</strain>
    </source>
</reference>
<sequence length="97" mass="9462">MGVIGNWRGGASSVGADRAPGIELGGEGGGGVIRVIRLIDCDSKAREMCPGSFNQSYKGEGSGGYVNWRDTELEGKSTGTGGGGGGGGGGGEGLELG</sequence>
<feature type="region of interest" description="Disordered" evidence="1">
    <location>
        <begin position="1"/>
        <end position="26"/>
    </location>
</feature>
<reference evidence="5" key="3">
    <citation type="journal article" date="2020" name="Curr. Biol.">
        <title>Chromatin organization in early land plants reveals an ancestral association between H3K27me3, transposons, and constitutive heterochromatin.</title>
        <authorList>
            <person name="Montgomery S.A."/>
            <person name="Tanizawa Y."/>
            <person name="Galik B."/>
            <person name="Wang N."/>
            <person name="Ito T."/>
            <person name="Mochizuki T."/>
            <person name="Akimcheva S."/>
            <person name="Bowman J.L."/>
            <person name="Cognat V."/>
            <person name="Marechal-Drouard L."/>
            <person name="Ekker H."/>
            <person name="Hong S.F."/>
            <person name="Kohchi T."/>
            <person name="Lin S.S."/>
            <person name="Liu L.D."/>
            <person name="Nakamura Y."/>
            <person name="Valeeva L.R."/>
            <person name="Shakirov E.V."/>
            <person name="Shippen D.E."/>
            <person name="Wei W.L."/>
            <person name="Yagura M."/>
            <person name="Yamaoka S."/>
            <person name="Yamato K.T."/>
            <person name="Liu C."/>
            <person name="Berger F."/>
        </authorList>
    </citation>
    <scope>NUCLEOTIDE SEQUENCE [LARGE SCALE GENOMIC DNA]</scope>
    <source>
        <strain evidence="5">Tak-1</strain>
    </source>
</reference>
<evidence type="ECO:0000313" key="4">
    <source>
        <dbReference type="Proteomes" id="UP000077202"/>
    </source>
</evidence>
<feature type="compositionally biased region" description="Gly residues" evidence="1">
    <location>
        <begin position="78"/>
        <end position="97"/>
    </location>
</feature>
<evidence type="ECO:0000313" key="3">
    <source>
        <dbReference type="EMBL" id="OAE32738.1"/>
    </source>
</evidence>
<dbReference type="Proteomes" id="UP000077202">
    <property type="component" value="Unassembled WGS sequence"/>
</dbReference>
<evidence type="ECO:0000256" key="1">
    <source>
        <dbReference type="SAM" id="MobiDB-lite"/>
    </source>
</evidence>
<dbReference type="Proteomes" id="UP001162541">
    <property type="component" value="Chromosome 6"/>
</dbReference>
<reference evidence="3 4" key="1">
    <citation type="submission" date="2016-03" db="EMBL/GenBank/DDBJ databases">
        <title>Mechanisms controlling the formation of the plant cell surface in tip-growing cells are functionally conserved among land plants.</title>
        <authorList>
            <person name="Honkanen S."/>
            <person name="Jones V.A."/>
            <person name="Morieri G."/>
            <person name="Champion C."/>
            <person name="Hetherington A.J."/>
            <person name="Kelly S."/>
            <person name="Saint-Marcoux D."/>
            <person name="Proust H."/>
            <person name="Prescott H."/>
            <person name="Dolan L."/>
        </authorList>
    </citation>
    <scope>NUCLEOTIDE SEQUENCE [LARGE SCALE GENOMIC DNA]</scope>
    <source>
        <strain evidence="4">cv. Tak-1 and cv. Tak-2</strain>
        <tissue evidence="3">Whole gametophyte</tissue>
    </source>
</reference>
<feature type="region of interest" description="Disordered" evidence="1">
    <location>
        <begin position="60"/>
        <end position="97"/>
    </location>
</feature>
<evidence type="ECO:0000313" key="5">
    <source>
        <dbReference type="Proteomes" id="UP001162541"/>
    </source>
</evidence>
<name>A0A176WHL5_MARPO</name>
<gene>
    <name evidence="3" type="ORF">AXG93_107s1210</name>
    <name evidence="2" type="ORF">Mp_6g17410</name>
</gene>
<dbReference type="EMBL" id="LVLJ01000744">
    <property type="protein sequence ID" value="OAE32738.1"/>
    <property type="molecule type" value="Genomic_DNA"/>
</dbReference>
<dbReference type="AlphaFoldDB" id="A0A176WHL5"/>
<organism evidence="3 4">
    <name type="scientific">Marchantia polymorpha subsp. ruderalis</name>
    <dbReference type="NCBI Taxonomy" id="1480154"/>
    <lineage>
        <taxon>Eukaryota</taxon>
        <taxon>Viridiplantae</taxon>
        <taxon>Streptophyta</taxon>
        <taxon>Embryophyta</taxon>
        <taxon>Marchantiophyta</taxon>
        <taxon>Marchantiopsida</taxon>
        <taxon>Marchantiidae</taxon>
        <taxon>Marchantiales</taxon>
        <taxon>Marchantiaceae</taxon>
        <taxon>Marchantia</taxon>
    </lineage>
</organism>
<evidence type="ECO:0000313" key="2">
    <source>
        <dbReference type="EMBL" id="BBN15146.1"/>
    </source>
</evidence>
<dbReference type="EMBL" id="AP019871">
    <property type="protein sequence ID" value="BBN15146.1"/>
    <property type="molecule type" value="Genomic_DNA"/>
</dbReference>
<proteinExistence type="predicted"/>
<accession>A0A176WHL5</accession>
<keyword evidence="4" id="KW-1185">Reference proteome</keyword>